<accession>A0ABV6QTX3</accession>
<feature type="transmembrane region" description="Helical" evidence="5">
    <location>
        <begin position="41"/>
        <end position="61"/>
    </location>
</feature>
<evidence type="ECO:0000313" key="8">
    <source>
        <dbReference type="Proteomes" id="UP001589890"/>
    </source>
</evidence>
<feature type="transmembrane region" description="Helical" evidence="5">
    <location>
        <begin position="119"/>
        <end position="143"/>
    </location>
</feature>
<evidence type="ECO:0000256" key="3">
    <source>
        <dbReference type="ARBA" id="ARBA00022989"/>
    </source>
</evidence>
<keyword evidence="4 5" id="KW-0472">Membrane</keyword>
<keyword evidence="8" id="KW-1185">Reference proteome</keyword>
<feature type="transmembrane region" description="Helical" evidence="5">
    <location>
        <begin position="90"/>
        <end position="113"/>
    </location>
</feature>
<feature type="transmembrane region" description="Helical" evidence="5">
    <location>
        <begin position="190"/>
        <end position="209"/>
    </location>
</feature>
<reference evidence="7 8" key="1">
    <citation type="submission" date="2024-09" db="EMBL/GenBank/DDBJ databases">
        <authorList>
            <person name="Sun Q."/>
            <person name="Mori K."/>
        </authorList>
    </citation>
    <scope>NUCLEOTIDE SEQUENCE [LARGE SCALE GENOMIC DNA]</scope>
    <source>
        <strain evidence="7 8">CGMCC 1.15906</strain>
    </source>
</reference>
<protein>
    <submittedName>
        <fullName evidence="7">MauE/DoxX family redox-associated membrane protein</fullName>
    </submittedName>
</protein>
<dbReference type="Pfam" id="PF07291">
    <property type="entry name" value="MauE"/>
    <property type="match status" value="1"/>
</dbReference>
<dbReference type="InterPro" id="IPR009908">
    <property type="entry name" value="Methylamine_util_MauE"/>
</dbReference>
<comment type="subcellular location">
    <subcellularLocation>
        <location evidence="1">Membrane</location>
        <topology evidence="1">Multi-pass membrane protein</topology>
    </subcellularLocation>
</comment>
<dbReference type="EMBL" id="JBHLTC010000037">
    <property type="protein sequence ID" value="MFC0628092.1"/>
    <property type="molecule type" value="Genomic_DNA"/>
</dbReference>
<keyword evidence="3 5" id="KW-1133">Transmembrane helix</keyword>
<evidence type="ECO:0000259" key="6">
    <source>
        <dbReference type="Pfam" id="PF07291"/>
    </source>
</evidence>
<feature type="domain" description="Methylamine utilisation protein MauE" evidence="6">
    <location>
        <begin position="41"/>
        <end position="181"/>
    </location>
</feature>
<dbReference type="Proteomes" id="UP001589890">
    <property type="component" value="Unassembled WGS sequence"/>
</dbReference>
<proteinExistence type="predicted"/>
<evidence type="ECO:0000256" key="5">
    <source>
        <dbReference type="SAM" id="Phobius"/>
    </source>
</evidence>
<sequence length="228" mass="23895">MDEELCGRCLRQLLPLSPLLTYQYQRCRWRRRHRLDSGVSMAYLLLSTCAALALVFALSAANKASRKSFHDFVTSAGPLEVLPEALRLPAAYGVVAVEAALAIALVVGAGGAFSSRLSLLAIVGFVLAITLLLAFTTAIVLTLRRGVRKACKCFGATSTPLGRAHVVRNLLLLVLAVAGLVAALTQGAPLQPAGAALAVMAGVIGGLLITRFDDLLDLFSPTDASVGV</sequence>
<organism evidence="7 8">
    <name type="scientific">Kribbella deserti</name>
    <dbReference type="NCBI Taxonomy" id="1926257"/>
    <lineage>
        <taxon>Bacteria</taxon>
        <taxon>Bacillati</taxon>
        <taxon>Actinomycetota</taxon>
        <taxon>Actinomycetes</taxon>
        <taxon>Propionibacteriales</taxon>
        <taxon>Kribbellaceae</taxon>
        <taxon>Kribbella</taxon>
    </lineage>
</organism>
<keyword evidence="2 5" id="KW-0812">Transmembrane</keyword>
<feature type="transmembrane region" description="Helical" evidence="5">
    <location>
        <begin position="164"/>
        <end position="184"/>
    </location>
</feature>
<comment type="caution">
    <text evidence="7">The sequence shown here is derived from an EMBL/GenBank/DDBJ whole genome shotgun (WGS) entry which is preliminary data.</text>
</comment>
<evidence type="ECO:0000256" key="2">
    <source>
        <dbReference type="ARBA" id="ARBA00022692"/>
    </source>
</evidence>
<evidence type="ECO:0000313" key="7">
    <source>
        <dbReference type="EMBL" id="MFC0628092.1"/>
    </source>
</evidence>
<evidence type="ECO:0000256" key="1">
    <source>
        <dbReference type="ARBA" id="ARBA00004141"/>
    </source>
</evidence>
<name>A0ABV6QTX3_9ACTN</name>
<gene>
    <name evidence="7" type="ORF">ACFFGN_28745</name>
</gene>
<evidence type="ECO:0000256" key="4">
    <source>
        <dbReference type="ARBA" id="ARBA00023136"/>
    </source>
</evidence>
<dbReference type="RefSeq" id="WP_380053665.1">
    <property type="nucleotide sequence ID" value="NZ_JBHLTC010000037.1"/>
</dbReference>